<dbReference type="Pfam" id="PF25031">
    <property type="entry name" value="SBSPON_C"/>
    <property type="match status" value="1"/>
</dbReference>
<dbReference type="InterPro" id="IPR036383">
    <property type="entry name" value="TSP1_rpt_sf"/>
</dbReference>
<dbReference type="InterPro" id="IPR056801">
    <property type="entry name" value="SBSPON_C"/>
</dbReference>
<feature type="domain" description="SMB" evidence="4">
    <location>
        <begin position="53"/>
        <end position="103"/>
    </location>
</feature>
<dbReference type="EnsemblMetazoa" id="HelroT95115">
    <property type="protein sequence ID" value="HelroP95115"/>
    <property type="gene ID" value="HelroG95115"/>
</dbReference>
<evidence type="ECO:0000313" key="7">
    <source>
        <dbReference type="Proteomes" id="UP000015101"/>
    </source>
</evidence>
<dbReference type="PROSITE" id="PS00524">
    <property type="entry name" value="SMB_1"/>
    <property type="match status" value="1"/>
</dbReference>
<protein>
    <recommendedName>
        <fullName evidence="4">SMB domain-containing protein</fullName>
    </recommendedName>
</protein>
<dbReference type="PANTHER" id="PTHR20920:SF5">
    <property type="entry name" value="SMB DOMAIN-CONTAINING PROTEIN"/>
    <property type="match status" value="1"/>
</dbReference>
<reference evidence="6" key="3">
    <citation type="submission" date="2015-06" db="UniProtKB">
        <authorList>
            <consortium name="EnsemblMetazoa"/>
        </authorList>
    </citation>
    <scope>IDENTIFICATION</scope>
</reference>
<dbReference type="Proteomes" id="UP000015101">
    <property type="component" value="Unassembled WGS sequence"/>
</dbReference>
<reference evidence="7" key="1">
    <citation type="submission" date="2012-12" db="EMBL/GenBank/DDBJ databases">
        <authorList>
            <person name="Hellsten U."/>
            <person name="Grimwood J."/>
            <person name="Chapman J.A."/>
            <person name="Shapiro H."/>
            <person name="Aerts A."/>
            <person name="Otillar R.P."/>
            <person name="Terry A.Y."/>
            <person name="Boore J.L."/>
            <person name="Simakov O."/>
            <person name="Marletaz F."/>
            <person name="Cho S.-J."/>
            <person name="Edsinger-Gonzales E."/>
            <person name="Havlak P."/>
            <person name="Kuo D.-H."/>
            <person name="Larsson T."/>
            <person name="Lv J."/>
            <person name="Arendt D."/>
            <person name="Savage R."/>
            <person name="Osoegawa K."/>
            <person name="de Jong P."/>
            <person name="Lindberg D.R."/>
            <person name="Seaver E.C."/>
            <person name="Weisblat D.A."/>
            <person name="Putnam N.H."/>
            <person name="Grigoriev I.V."/>
            <person name="Rokhsar D.S."/>
        </authorList>
    </citation>
    <scope>NUCLEOTIDE SEQUENCE</scope>
</reference>
<dbReference type="HOGENOM" id="CLU_058116_1_0_1"/>
<dbReference type="GeneID" id="20217593"/>
<dbReference type="InterPro" id="IPR036024">
    <property type="entry name" value="Somatomedin_B-like_dom_sf"/>
</dbReference>
<dbReference type="AlphaFoldDB" id="T1G946"/>
<dbReference type="CTD" id="20217593"/>
<evidence type="ECO:0000256" key="3">
    <source>
        <dbReference type="ARBA" id="ARBA00023180"/>
    </source>
</evidence>
<name>T1G946_HELRO</name>
<dbReference type="OMA" id="RDEQSCY"/>
<dbReference type="Pfam" id="PF01033">
    <property type="entry name" value="Somatomedin_B"/>
    <property type="match status" value="1"/>
</dbReference>
<proteinExistence type="predicted"/>
<keyword evidence="2" id="KW-1015">Disulfide bond</keyword>
<evidence type="ECO:0000313" key="6">
    <source>
        <dbReference type="EnsemblMetazoa" id="HelroP95115"/>
    </source>
</evidence>
<gene>
    <name evidence="6" type="primary">20217593</name>
    <name evidence="5" type="ORF">HELRODRAFT_95115</name>
</gene>
<evidence type="ECO:0000259" key="4">
    <source>
        <dbReference type="PROSITE" id="PS50958"/>
    </source>
</evidence>
<dbReference type="InterPro" id="IPR000884">
    <property type="entry name" value="TSP1_rpt"/>
</dbReference>
<dbReference type="InParanoid" id="T1G946"/>
<keyword evidence="1" id="KW-0732">Signal</keyword>
<evidence type="ECO:0000256" key="1">
    <source>
        <dbReference type="ARBA" id="ARBA00022729"/>
    </source>
</evidence>
<dbReference type="InterPro" id="IPR044004">
    <property type="entry name" value="TSP1_spondin_dom"/>
</dbReference>
<dbReference type="PROSITE" id="PS50092">
    <property type="entry name" value="TSP1"/>
    <property type="match status" value="1"/>
</dbReference>
<dbReference type="SMART" id="SM00209">
    <property type="entry name" value="TSP1"/>
    <property type="match status" value="1"/>
</dbReference>
<dbReference type="KEGG" id="hro:HELRODRAFT_95115"/>
<evidence type="ECO:0000256" key="2">
    <source>
        <dbReference type="ARBA" id="ARBA00023157"/>
    </source>
</evidence>
<organism evidence="6 7">
    <name type="scientific">Helobdella robusta</name>
    <name type="common">Californian leech</name>
    <dbReference type="NCBI Taxonomy" id="6412"/>
    <lineage>
        <taxon>Eukaryota</taxon>
        <taxon>Metazoa</taxon>
        <taxon>Spiralia</taxon>
        <taxon>Lophotrochozoa</taxon>
        <taxon>Annelida</taxon>
        <taxon>Clitellata</taxon>
        <taxon>Hirudinea</taxon>
        <taxon>Rhynchobdellida</taxon>
        <taxon>Glossiphoniidae</taxon>
        <taxon>Helobdella</taxon>
    </lineage>
</organism>
<dbReference type="eggNOG" id="ENOG502QV8I">
    <property type="taxonomic scope" value="Eukaryota"/>
</dbReference>
<dbReference type="PROSITE" id="PS50958">
    <property type="entry name" value="SMB_2"/>
    <property type="match status" value="1"/>
</dbReference>
<dbReference type="RefSeq" id="XP_009022599.1">
    <property type="nucleotide sequence ID" value="XM_009024351.1"/>
</dbReference>
<dbReference type="InterPro" id="IPR039942">
    <property type="entry name" value="SBSPO"/>
</dbReference>
<reference evidence="5 7" key="2">
    <citation type="journal article" date="2013" name="Nature">
        <title>Insights into bilaterian evolution from three spiralian genomes.</title>
        <authorList>
            <person name="Simakov O."/>
            <person name="Marletaz F."/>
            <person name="Cho S.J."/>
            <person name="Edsinger-Gonzales E."/>
            <person name="Havlak P."/>
            <person name="Hellsten U."/>
            <person name="Kuo D.H."/>
            <person name="Larsson T."/>
            <person name="Lv J."/>
            <person name="Arendt D."/>
            <person name="Savage R."/>
            <person name="Osoegawa K."/>
            <person name="de Jong P."/>
            <person name="Grimwood J."/>
            <person name="Chapman J.A."/>
            <person name="Shapiro H."/>
            <person name="Aerts A."/>
            <person name="Otillar R.P."/>
            <person name="Terry A.Y."/>
            <person name="Boore J.L."/>
            <person name="Grigoriev I.V."/>
            <person name="Lindberg D.R."/>
            <person name="Seaver E.C."/>
            <person name="Weisblat D.A."/>
            <person name="Putnam N.H."/>
            <person name="Rokhsar D.S."/>
        </authorList>
    </citation>
    <scope>NUCLEOTIDE SEQUENCE</scope>
</reference>
<accession>T1G946</accession>
<dbReference type="PANTHER" id="PTHR20920">
    <property type="entry name" value="RPE-SPONDIN"/>
    <property type="match status" value="1"/>
</dbReference>
<dbReference type="Gene3D" id="4.10.410.20">
    <property type="match status" value="1"/>
</dbReference>
<sequence>MTEHIPVKQEDNSSTAGQNFGTSLLTGPIDSHLFNRSTNFHENKDTIGCKHGKYSCCSNRNNTCWSHGPRINNNLSSVCFCDEACKHLSDCCTDYENVCPPVDCIMSDWEQWSECDVQCGTGVRQRIRKVIVQPQNSGKPCGNTLEMAGCAGYNCKSGRSISAILTETAKIVPWTYGQHRSSNEYNPLADIRQNVYFRRNPDEAHDFNRSSTCMTFEIVKVLPQCNSTEDGLPSWTSILKNGVEVCVECQFTAMVKDHGNRCRGEGSVGLESRWATNKPTCSGIWIRKNNSTICQCEMKNDSFIFI</sequence>
<dbReference type="SUPFAM" id="SSF82895">
    <property type="entry name" value="TSP-1 type 1 repeat"/>
    <property type="match status" value="1"/>
</dbReference>
<dbReference type="EMBL" id="KB097143">
    <property type="protein sequence ID" value="ESN99184.1"/>
    <property type="molecule type" value="Genomic_DNA"/>
</dbReference>
<dbReference type="SUPFAM" id="SSF90188">
    <property type="entry name" value="Somatomedin B domain"/>
    <property type="match status" value="1"/>
</dbReference>
<dbReference type="EMBL" id="AMQM01001143">
    <property type="status" value="NOT_ANNOTATED_CDS"/>
    <property type="molecule type" value="Genomic_DNA"/>
</dbReference>
<keyword evidence="3" id="KW-0325">Glycoprotein</keyword>
<evidence type="ECO:0000313" key="5">
    <source>
        <dbReference type="EMBL" id="ESN99184.1"/>
    </source>
</evidence>
<dbReference type="Gene3D" id="2.20.100.10">
    <property type="entry name" value="Thrombospondin type-1 (TSP1) repeat"/>
    <property type="match status" value="1"/>
</dbReference>
<dbReference type="OrthoDB" id="98591at2759"/>
<keyword evidence="7" id="KW-1185">Reference proteome</keyword>
<dbReference type="Pfam" id="PF19028">
    <property type="entry name" value="TSP1_spondin"/>
    <property type="match status" value="1"/>
</dbReference>
<dbReference type="STRING" id="6412.T1G946"/>
<dbReference type="InterPro" id="IPR001212">
    <property type="entry name" value="Somatomedin_B_dom"/>
</dbReference>